<keyword evidence="3" id="KW-1185">Reference proteome</keyword>
<accession>B4W4Q1</accession>
<dbReference type="SUPFAM" id="SSF51126">
    <property type="entry name" value="Pectin lyase-like"/>
    <property type="match status" value="6"/>
</dbReference>
<dbReference type="InterPro" id="IPR012334">
    <property type="entry name" value="Pectin_lyas_fold"/>
</dbReference>
<reference evidence="2 3" key="1">
    <citation type="submission" date="2008-07" db="EMBL/GenBank/DDBJ databases">
        <authorList>
            <person name="Tandeau de Marsac N."/>
            <person name="Ferriera S."/>
            <person name="Johnson J."/>
            <person name="Kravitz S."/>
            <person name="Beeson K."/>
            <person name="Sutton G."/>
            <person name="Rogers Y.-H."/>
            <person name="Friedman R."/>
            <person name="Frazier M."/>
            <person name="Venter J.C."/>
        </authorList>
    </citation>
    <scope>NUCLEOTIDE SEQUENCE [LARGE SCALE GENOMIC DNA]</scope>
    <source>
        <strain evidence="2 3">PCC 7420</strain>
    </source>
</reference>
<evidence type="ECO:0000259" key="1">
    <source>
        <dbReference type="SMART" id="SM00912"/>
    </source>
</evidence>
<gene>
    <name evidence="2" type="ORF">MC7420_151</name>
</gene>
<evidence type="ECO:0000313" key="3">
    <source>
        <dbReference type="Proteomes" id="UP000003835"/>
    </source>
</evidence>
<feature type="domain" description="Filamentous haemagglutinin FhaB/tRNA nuclease CdiA-like TPS" evidence="1">
    <location>
        <begin position="46"/>
        <end position="156"/>
    </location>
</feature>
<proteinExistence type="predicted"/>
<protein>
    <submittedName>
        <fullName evidence="2">Filamentous haemagglutinin family N-terminal domain protein</fullName>
    </submittedName>
</protein>
<dbReference type="STRING" id="118168.MC7420_151"/>
<name>B4W4Q1_9CYAN</name>
<dbReference type="HOGENOM" id="CLU_001325_1_0_3"/>
<sequence>MNNKRAAATIRQSWCWWLIGGFGVLSAIASFPDPTLAQITPDDTLGVERSIVTPFGQIDIIQGGAIRGINLFHSFGEFNIDVDRGVYFFSPADIQNILTRVTDQNPSYILGTLGTFGDSTPNLFLINPNGIIFGQGAKLDVGGSFVATTANGIGWDNQGQFSASQPETSQLLTINPNAFFFNQLSNSAEIVNRSTGTVPVFGGFLNGSLLEQGLQVLDGKSLLLIGGDVRLEAGGRLNALGGHIELGGLAVPGTIDLQVDGDVLSLNFTQDSRLSDVSLADDARVSVRGIGGGDIIVNTNNFRATNEGRLVAGTEGMGDGGDITINANASIDLNGSGTGVFNQVIQESTGNGGNIVINTNSFSATDGASVLAGVQTNTAGDSGDVFIKSDRFTASSGVDIGSIVFGAGDAGDVRISASEAIELTDADIVAYKGSSSTGNAGNVAINAKMIRFSEESDIFAVSYGIGNGGNVTVLASEAITFSENSDILANSIDIGNGGNVTLNAGDTISFSESSDIVTAGGSIANSGNVTIQAGNTISFSGNSDIDTGVLGFSENSPIFTNNESIETIGKSGNVTIKADGQVIFSGTSDISAGSIIRGDGGDINITAHSLLLRDGSDLLTFSGSALPMDIDSILIENGLRGNGGDITVRTTEVITLDNDSQISAFSGEDSGNSGKILIETGRLSLRNGSSINAAVSGDEAAGDLTINAAESVEVSGAKLVSGETSNGEMFSLFFPSNIITTTFGAGDAGDLTINTDRLIIRDGGRVDASALVAGQGGILEVNASDLVEVSGYIPTGSIVDGIQYSWLGTSSAGTGIAGQTRINTGRLIVRNGGKVLASTIGEGQGGILDINASESVEVIGTIPVDSTIFTGFLPSQISTETLGTGSAGMITIDTGKLIVRDGAEVSVRTTGEGQGGRLTINASELVEVRGTALDNPQLRSKITSETSGDQDAGNLSIQTGQLIVSDRAQITASSRQGIGKAGDIEIDANLIQLNQQGELITQTESGDGGNIRLQVDDLLLLRNNSTISTTAGQAGAGGDGGNITIEAGFVTGIPTENSDITANAFEGRGGRIDITTQRIFGLEFRENLTPLSDITASSELGINGEFNLELLTSIDPNQGLIELPTGLVDAENLIDRSCHAGGAALASSFTITGRGGIPASPLDFLSDDVMVSDWVTLDTDTQSELKEEPVTSTPVQPKPIIEAQGWVKMPDGTIILTAQAPRATLSTMPEINTCKMGKRVED</sequence>
<dbReference type="NCBIfam" id="TIGR01901">
    <property type="entry name" value="adhes_NPXG"/>
    <property type="match status" value="1"/>
</dbReference>
<dbReference type="AlphaFoldDB" id="B4W4Q1"/>
<dbReference type="EMBL" id="DS989880">
    <property type="protein sequence ID" value="EDX70862.1"/>
    <property type="molecule type" value="Genomic_DNA"/>
</dbReference>
<dbReference type="InterPro" id="IPR008638">
    <property type="entry name" value="FhaB/CdiA-like_TPS"/>
</dbReference>
<dbReference type="OrthoDB" id="450498at2"/>
<dbReference type="RefSeq" id="WP_006106320.1">
    <property type="nucleotide sequence ID" value="NZ_DS989880.1"/>
</dbReference>
<dbReference type="Gene3D" id="2.160.20.10">
    <property type="entry name" value="Single-stranded right-handed beta-helix, Pectin lyase-like"/>
    <property type="match status" value="3"/>
</dbReference>
<organism evidence="2 3">
    <name type="scientific">Coleofasciculus chthonoplastes PCC 7420</name>
    <dbReference type="NCBI Taxonomy" id="118168"/>
    <lineage>
        <taxon>Bacteria</taxon>
        <taxon>Bacillati</taxon>
        <taxon>Cyanobacteriota</taxon>
        <taxon>Cyanophyceae</taxon>
        <taxon>Coleofasciculales</taxon>
        <taxon>Coleofasciculaceae</taxon>
        <taxon>Coleofasciculus</taxon>
    </lineage>
</organism>
<evidence type="ECO:0000313" key="2">
    <source>
        <dbReference type="EMBL" id="EDX70862.1"/>
    </source>
</evidence>
<dbReference type="InterPro" id="IPR011050">
    <property type="entry name" value="Pectin_lyase_fold/virulence"/>
</dbReference>
<dbReference type="SMART" id="SM00912">
    <property type="entry name" value="Haemagg_act"/>
    <property type="match status" value="1"/>
</dbReference>
<dbReference type="Pfam" id="PF05860">
    <property type="entry name" value="TPS"/>
    <property type="match status" value="1"/>
</dbReference>
<dbReference type="eggNOG" id="COG3210">
    <property type="taxonomic scope" value="Bacteria"/>
</dbReference>
<dbReference type="Proteomes" id="UP000003835">
    <property type="component" value="Unassembled WGS sequence"/>
</dbReference>